<feature type="domain" description="Alpha-D-phosphohexomutase alpha/beta/alpha" evidence="11">
    <location>
        <begin position="200"/>
        <end position="291"/>
    </location>
</feature>
<dbReference type="InterPro" id="IPR005841">
    <property type="entry name" value="Alpha-D-phosphohexomutase_SF"/>
</dbReference>
<comment type="similarity">
    <text evidence="2 7">Belongs to the phosphohexose mutase family.</text>
</comment>
<dbReference type="InterPro" id="IPR036900">
    <property type="entry name" value="A-D-PHexomutase_C_sf"/>
</dbReference>
<evidence type="ECO:0000259" key="11">
    <source>
        <dbReference type="Pfam" id="PF02879"/>
    </source>
</evidence>
<dbReference type="PROSITE" id="PS00710">
    <property type="entry name" value="PGM_PMM"/>
    <property type="match status" value="1"/>
</dbReference>
<evidence type="ECO:0000313" key="13">
    <source>
        <dbReference type="EMBL" id="GAA2008037.1"/>
    </source>
</evidence>
<dbReference type="Pfam" id="PF02880">
    <property type="entry name" value="PGM_PMM_III"/>
    <property type="match status" value="1"/>
</dbReference>
<dbReference type="Pfam" id="PF02878">
    <property type="entry name" value="PGM_PMM_I"/>
    <property type="match status" value="1"/>
</dbReference>
<gene>
    <name evidence="13" type="ORF">GCM10009755_18060</name>
</gene>
<feature type="domain" description="Alpha-D-phosphohexomutase alpha/beta/alpha" evidence="12">
    <location>
        <begin position="299"/>
        <end position="398"/>
    </location>
</feature>
<evidence type="ECO:0000259" key="10">
    <source>
        <dbReference type="Pfam" id="PF02878"/>
    </source>
</evidence>
<accession>A0ABP5EZ73</accession>
<dbReference type="InterPro" id="IPR005844">
    <property type="entry name" value="A-D-PHexomutase_a/b/a-I"/>
</dbReference>
<evidence type="ECO:0000313" key="14">
    <source>
        <dbReference type="Proteomes" id="UP001500755"/>
    </source>
</evidence>
<dbReference type="PANTHER" id="PTHR43771:SF1">
    <property type="entry name" value="PHOSPHOMANNOMUTASE"/>
    <property type="match status" value="1"/>
</dbReference>
<evidence type="ECO:0000259" key="9">
    <source>
        <dbReference type="Pfam" id="PF00408"/>
    </source>
</evidence>
<keyword evidence="3" id="KW-0597">Phosphoprotein</keyword>
<sequence length="502" mass="51872">MAAGPTGPTSTAASGRSARLGRALGSYDLRGRIGTDLDADLLFALGWGAARAFLSAGPAARDALVIGHDMRPDSPLFARLLAAGARSAGATPVLLGHVSTDQLYFASGDRDLPGLMVTASHNPADWNGVKICGPGAAGLSRADGLGDPATATAEAPRPPADHLASRAAAERVDEPAARAVATGFARRIRALTALDALPPDTPIHVVADAGNGMAGKILPEVFGTAAGLDAVPIDLTGLYLELDGSFPHHEANPLVPANLEDARRAVTEHGADLGLVFDGDADRCFVIDETGAATSASAIGALVARREIARARENGEEVPVVLHNLITSRAVPEVVAAAGGRPVRTPVGHSRIKQLMRSEHAVFACEHSAHFYFRDFFGADSGILAASHVISALAQARRSDPRATVSSLLADLSPYAASGELNSSVPDTSAVLARFEAAARAGEFGDGVVDTLDGVMLTGPDSWVNVRASNTEPLVRVNVESPDRERTDALASRVLQLVRDAG</sequence>
<dbReference type="SUPFAM" id="SSF53738">
    <property type="entry name" value="Phosphoglucomutase, first 3 domains"/>
    <property type="match status" value="3"/>
</dbReference>
<evidence type="ECO:0000256" key="7">
    <source>
        <dbReference type="RuleBase" id="RU004326"/>
    </source>
</evidence>
<dbReference type="PRINTS" id="PR00509">
    <property type="entry name" value="PGMPMM"/>
</dbReference>
<keyword evidence="4 7" id="KW-0479">Metal-binding</keyword>
<name>A0ABP5EZ73_9MICO</name>
<dbReference type="RefSeq" id="WP_344308957.1">
    <property type="nucleotide sequence ID" value="NZ_BAAANO010000016.1"/>
</dbReference>
<evidence type="ECO:0000256" key="1">
    <source>
        <dbReference type="ARBA" id="ARBA00001946"/>
    </source>
</evidence>
<evidence type="ECO:0000256" key="4">
    <source>
        <dbReference type="ARBA" id="ARBA00022723"/>
    </source>
</evidence>
<comment type="caution">
    <text evidence="13">The sequence shown here is derived from an EMBL/GenBank/DDBJ whole genome shotgun (WGS) entry which is preliminary data.</text>
</comment>
<evidence type="ECO:0000256" key="5">
    <source>
        <dbReference type="ARBA" id="ARBA00022842"/>
    </source>
</evidence>
<dbReference type="Pfam" id="PF00408">
    <property type="entry name" value="PGM_PMM_IV"/>
    <property type="match status" value="1"/>
</dbReference>
<feature type="domain" description="Alpha-D-phosphohexomutase C-terminal" evidence="9">
    <location>
        <begin position="420"/>
        <end position="495"/>
    </location>
</feature>
<feature type="domain" description="Alpha-D-phosphohexomutase alpha/beta/alpha" evidence="10">
    <location>
        <begin position="23"/>
        <end position="140"/>
    </location>
</feature>
<feature type="region of interest" description="Disordered" evidence="8">
    <location>
        <begin position="143"/>
        <end position="172"/>
    </location>
</feature>
<dbReference type="SUPFAM" id="SSF55957">
    <property type="entry name" value="Phosphoglucomutase, C-terminal domain"/>
    <property type="match status" value="1"/>
</dbReference>
<dbReference type="PANTHER" id="PTHR43771">
    <property type="entry name" value="PHOSPHOMANNOMUTASE"/>
    <property type="match status" value="1"/>
</dbReference>
<evidence type="ECO:0000256" key="6">
    <source>
        <dbReference type="ARBA" id="ARBA00023235"/>
    </source>
</evidence>
<reference evidence="14" key="1">
    <citation type="journal article" date="2019" name="Int. J. Syst. Evol. Microbiol.">
        <title>The Global Catalogue of Microorganisms (GCM) 10K type strain sequencing project: providing services to taxonomists for standard genome sequencing and annotation.</title>
        <authorList>
            <consortium name="The Broad Institute Genomics Platform"/>
            <consortium name="The Broad Institute Genome Sequencing Center for Infectious Disease"/>
            <person name="Wu L."/>
            <person name="Ma J."/>
        </authorList>
    </citation>
    <scope>NUCLEOTIDE SEQUENCE [LARGE SCALE GENOMIC DNA]</scope>
    <source>
        <strain evidence="14">JCM 14546</strain>
    </source>
</reference>
<evidence type="ECO:0000259" key="12">
    <source>
        <dbReference type="Pfam" id="PF02880"/>
    </source>
</evidence>
<dbReference type="InterPro" id="IPR005845">
    <property type="entry name" value="A-D-PHexomutase_a/b/a-II"/>
</dbReference>
<dbReference type="InterPro" id="IPR016066">
    <property type="entry name" value="A-D-PHexomutase_CS"/>
</dbReference>
<dbReference type="CDD" id="cd03089">
    <property type="entry name" value="PMM_PGM"/>
    <property type="match status" value="1"/>
</dbReference>
<dbReference type="Proteomes" id="UP001500755">
    <property type="component" value="Unassembled WGS sequence"/>
</dbReference>
<proteinExistence type="inferred from homology"/>
<feature type="compositionally biased region" description="Basic and acidic residues" evidence="8">
    <location>
        <begin position="159"/>
        <end position="172"/>
    </location>
</feature>
<protein>
    <submittedName>
        <fullName evidence="13">Phosphomannomutase/phosphoglucomutase</fullName>
    </submittedName>
</protein>
<dbReference type="EMBL" id="BAAANO010000016">
    <property type="protein sequence ID" value="GAA2008037.1"/>
    <property type="molecule type" value="Genomic_DNA"/>
</dbReference>
<evidence type="ECO:0000256" key="3">
    <source>
        <dbReference type="ARBA" id="ARBA00022553"/>
    </source>
</evidence>
<evidence type="ECO:0000256" key="8">
    <source>
        <dbReference type="SAM" id="MobiDB-lite"/>
    </source>
</evidence>
<dbReference type="Gene3D" id="3.40.120.10">
    <property type="entry name" value="Alpha-D-Glucose-1,6-Bisphosphate, subunit A, domain 3"/>
    <property type="match status" value="3"/>
</dbReference>
<evidence type="ECO:0000256" key="2">
    <source>
        <dbReference type="ARBA" id="ARBA00010231"/>
    </source>
</evidence>
<keyword evidence="14" id="KW-1185">Reference proteome</keyword>
<comment type="cofactor">
    <cofactor evidence="1">
        <name>Mg(2+)</name>
        <dbReference type="ChEBI" id="CHEBI:18420"/>
    </cofactor>
</comment>
<dbReference type="Gene3D" id="3.30.310.50">
    <property type="entry name" value="Alpha-D-phosphohexomutase, C-terminal domain"/>
    <property type="match status" value="1"/>
</dbReference>
<dbReference type="InterPro" id="IPR016055">
    <property type="entry name" value="A-D-PHexomutase_a/b/a-I/II/III"/>
</dbReference>
<dbReference type="InterPro" id="IPR005843">
    <property type="entry name" value="A-D-PHexomutase_C"/>
</dbReference>
<keyword evidence="5 7" id="KW-0460">Magnesium</keyword>
<organism evidence="13 14">
    <name type="scientific">Brevibacterium samyangense</name>
    <dbReference type="NCBI Taxonomy" id="366888"/>
    <lineage>
        <taxon>Bacteria</taxon>
        <taxon>Bacillati</taxon>
        <taxon>Actinomycetota</taxon>
        <taxon>Actinomycetes</taxon>
        <taxon>Micrococcales</taxon>
        <taxon>Brevibacteriaceae</taxon>
        <taxon>Brevibacterium</taxon>
    </lineage>
</organism>
<keyword evidence="6" id="KW-0413">Isomerase</keyword>
<dbReference type="InterPro" id="IPR005846">
    <property type="entry name" value="A-D-PHexomutase_a/b/a-III"/>
</dbReference>
<dbReference type="Pfam" id="PF02879">
    <property type="entry name" value="PGM_PMM_II"/>
    <property type="match status" value="1"/>
</dbReference>